<dbReference type="InterPro" id="IPR035437">
    <property type="entry name" value="SNase_OB-fold_sf"/>
</dbReference>
<dbReference type="Proteomes" id="UP000186218">
    <property type="component" value="Unassembled WGS sequence"/>
</dbReference>
<organism evidence="1 2">
    <name type="scientific">Williamsia sterculiae</name>
    <dbReference type="NCBI Taxonomy" id="1344003"/>
    <lineage>
        <taxon>Bacteria</taxon>
        <taxon>Bacillati</taxon>
        <taxon>Actinomycetota</taxon>
        <taxon>Actinomycetes</taxon>
        <taxon>Mycobacteriales</taxon>
        <taxon>Nocardiaceae</taxon>
        <taxon>Williamsia</taxon>
    </lineage>
</organism>
<dbReference type="RefSeq" id="WP_076477203.1">
    <property type="nucleotide sequence ID" value="NZ_FTNT01000002.1"/>
</dbReference>
<dbReference type="AlphaFoldDB" id="A0A1N7E229"/>
<dbReference type="Gene3D" id="2.40.50.90">
    <property type="match status" value="1"/>
</dbReference>
<name>A0A1N7E229_9NOCA</name>
<dbReference type="OrthoDB" id="7065322at2"/>
<sequence>MPLSVIQGTYKIAGTSPDGDSIRFYPDDPDVWTKRHIGAKPNAQGGVQLRLDAIDALETHYTPPHAHHMWRQPEEFGDGAATRLLELLGFRDVVRGDNGRITSATPAERPGCILTRFADVYGRAISLAYAGTRPGRTSADGSAQIDVDELKKSVNYQLLADGWVYPTFYSKLYIDFREALTAATVAARDAGKGLWPKDSTTKGFAVTSEKQLTDDLVILPKLFRRLAEYLTDADGSVALSGFSAFLGAHDDDKLYTVPAGHSTSLDTLVTVKNRTVTLTLPPEQIVFLED</sequence>
<gene>
    <name evidence="1" type="ORF">SAMN05445060_1098</name>
</gene>
<evidence type="ECO:0000313" key="1">
    <source>
        <dbReference type="EMBL" id="SIR82005.1"/>
    </source>
</evidence>
<reference evidence="1 2" key="1">
    <citation type="submission" date="2017-01" db="EMBL/GenBank/DDBJ databases">
        <authorList>
            <person name="Mah S.A."/>
            <person name="Swanson W.J."/>
            <person name="Moy G.W."/>
            <person name="Vacquier V.D."/>
        </authorList>
    </citation>
    <scope>NUCLEOTIDE SEQUENCE [LARGE SCALE GENOMIC DNA]</scope>
    <source>
        <strain evidence="1 2">CPCC 203464</strain>
    </source>
</reference>
<dbReference type="SUPFAM" id="SSF50199">
    <property type="entry name" value="Staphylococcal nuclease"/>
    <property type="match status" value="1"/>
</dbReference>
<evidence type="ECO:0008006" key="3">
    <source>
        <dbReference type="Google" id="ProtNLM"/>
    </source>
</evidence>
<protein>
    <recommendedName>
        <fullName evidence="3">Nuclease</fullName>
    </recommendedName>
</protein>
<accession>A0A1N7E229</accession>
<keyword evidence="2" id="KW-1185">Reference proteome</keyword>
<evidence type="ECO:0000313" key="2">
    <source>
        <dbReference type="Proteomes" id="UP000186218"/>
    </source>
</evidence>
<dbReference type="EMBL" id="FTNT01000002">
    <property type="protein sequence ID" value="SIR82005.1"/>
    <property type="molecule type" value="Genomic_DNA"/>
</dbReference>
<proteinExistence type="predicted"/>